<evidence type="ECO:0000256" key="1">
    <source>
        <dbReference type="ARBA" id="ARBA00006484"/>
    </source>
</evidence>
<dbReference type="RefSeq" id="WP_134054993.1">
    <property type="nucleotide sequence ID" value="NZ_AP022586.1"/>
</dbReference>
<accession>A0AAD1ILB8</accession>
<protein>
    <submittedName>
        <fullName evidence="4">Short-chain dehydrogenase</fullName>
    </submittedName>
</protein>
<dbReference type="PANTHER" id="PTHR24320:SF148">
    <property type="entry name" value="NAD(P)-BINDING ROSSMANN-FOLD SUPERFAMILY PROTEIN"/>
    <property type="match status" value="1"/>
</dbReference>
<proteinExistence type="inferred from homology"/>
<dbReference type="Pfam" id="PF00106">
    <property type="entry name" value="adh_short"/>
    <property type="match status" value="1"/>
</dbReference>
<organism evidence="4 5">
    <name type="scientific">Mycolicibacterium litorale</name>
    <dbReference type="NCBI Taxonomy" id="758802"/>
    <lineage>
        <taxon>Bacteria</taxon>
        <taxon>Bacillati</taxon>
        <taxon>Actinomycetota</taxon>
        <taxon>Actinomycetes</taxon>
        <taxon>Mycobacteriales</taxon>
        <taxon>Mycobacteriaceae</taxon>
        <taxon>Mycolicibacterium</taxon>
    </lineage>
</organism>
<dbReference type="Gene3D" id="3.40.50.720">
    <property type="entry name" value="NAD(P)-binding Rossmann-like Domain"/>
    <property type="match status" value="1"/>
</dbReference>
<evidence type="ECO:0000256" key="3">
    <source>
        <dbReference type="RuleBase" id="RU000363"/>
    </source>
</evidence>
<dbReference type="EMBL" id="AP022586">
    <property type="protein sequence ID" value="BBY17957.1"/>
    <property type="molecule type" value="Genomic_DNA"/>
</dbReference>
<dbReference type="CDD" id="cd05327">
    <property type="entry name" value="retinol-DH_like_SDR_c_like"/>
    <property type="match status" value="1"/>
</dbReference>
<dbReference type="PANTHER" id="PTHR24320">
    <property type="entry name" value="RETINOL DEHYDROGENASE"/>
    <property type="match status" value="1"/>
</dbReference>
<dbReference type="InterPro" id="IPR036291">
    <property type="entry name" value="NAD(P)-bd_dom_sf"/>
</dbReference>
<dbReference type="FunFam" id="3.40.50.720:FF:000399">
    <property type="entry name" value="Probable oxidoreductase"/>
    <property type="match status" value="1"/>
</dbReference>
<dbReference type="NCBIfam" id="NF004846">
    <property type="entry name" value="PRK06197.1"/>
    <property type="match status" value="1"/>
</dbReference>
<dbReference type="PRINTS" id="PR00081">
    <property type="entry name" value="GDHRDH"/>
</dbReference>
<evidence type="ECO:0000256" key="2">
    <source>
        <dbReference type="ARBA" id="ARBA00023002"/>
    </source>
</evidence>
<evidence type="ECO:0000313" key="4">
    <source>
        <dbReference type="EMBL" id="BBY17957.1"/>
    </source>
</evidence>
<keyword evidence="2" id="KW-0560">Oxidoreductase</keyword>
<dbReference type="AlphaFoldDB" id="A0AAD1ILB8"/>
<evidence type="ECO:0000313" key="5">
    <source>
        <dbReference type="Proteomes" id="UP000466607"/>
    </source>
</evidence>
<comment type="similarity">
    <text evidence="1 3">Belongs to the short-chain dehydrogenases/reductases (SDR) family.</text>
</comment>
<gene>
    <name evidence="4" type="ORF">MLIT_35490</name>
</gene>
<dbReference type="Proteomes" id="UP000466607">
    <property type="component" value="Chromosome"/>
</dbReference>
<dbReference type="PRINTS" id="PR00080">
    <property type="entry name" value="SDRFAMILY"/>
</dbReference>
<reference evidence="4 5" key="1">
    <citation type="journal article" date="2019" name="Emerg. Microbes Infect.">
        <title>Comprehensive subspecies identification of 175 nontuberculous mycobacteria species based on 7547 genomic profiles.</title>
        <authorList>
            <person name="Matsumoto Y."/>
            <person name="Kinjo T."/>
            <person name="Motooka D."/>
            <person name="Nabeya D."/>
            <person name="Jung N."/>
            <person name="Uechi K."/>
            <person name="Horii T."/>
            <person name="Iida T."/>
            <person name="Fujita J."/>
            <person name="Nakamura S."/>
        </authorList>
    </citation>
    <scope>NUCLEOTIDE SEQUENCE [LARGE SCALE GENOMIC DNA]</scope>
    <source>
        <strain evidence="4 5">JCM 17423</strain>
    </source>
</reference>
<keyword evidence="5" id="KW-1185">Reference proteome</keyword>
<name>A0AAD1ILB8_9MYCO</name>
<dbReference type="SUPFAM" id="SSF51735">
    <property type="entry name" value="NAD(P)-binding Rossmann-fold domains"/>
    <property type="match status" value="1"/>
</dbReference>
<dbReference type="NCBIfam" id="NF004513">
    <property type="entry name" value="PRK05854.1"/>
    <property type="match status" value="1"/>
</dbReference>
<dbReference type="InterPro" id="IPR002347">
    <property type="entry name" value="SDR_fam"/>
</dbReference>
<sequence>MASSSKWTASDIPAQSGRIAIVTGANTGLGLATAKALAGHGAHVVLAVRDTEKGKRAADEITAEHPDATVTLQSLDLGSLRSVRAAAEALKAEFPRIDLLINNAGVMYPPKQTTEDGFELAFGTNHLGHFALTGLLLENLLPVPGSRVVTVSSVGHRIQAAIHFDDLQWERSYSRVGAYGQSKLANLLFTYELQRRLDAAETIAVAAHPGLSNTELMRHLHLPSAFNPLIGLVAQSPAMGALPTLRAATDPGVRGGQYYGPGGLGETRGYPKLVGSSSQSHDLDLARRLWTVSEELTGVTFPVG</sequence>
<dbReference type="GO" id="GO:0016491">
    <property type="term" value="F:oxidoreductase activity"/>
    <property type="evidence" value="ECO:0007669"/>
    <property type="project" value="UniProtKB-KW"/>
</dbReference>